<protein>
    <recommendedName>
        <fullName evidence="3">Major facilitator superfamily (MFS) profile domain-containing protein</fullName>
    </recommendedName>
</protein>
<sequence length="53" mass="5594">MAAPLAGFLYDAQGSYLTVMLISWITVVIGFVAILLCTPPRPKQEPNATAGSV</sequence>
<keyword evidence="1" id="KW-0812">Transmembrane</keyword>
<accession>X1MX18</accession>
<reference evidence="2" key="1">
    <citation type="journal article" date="2014" name="Front. Microbiol.">
        <title>High frequency of phylogenetically diverse reductive dehalogenase-homologous genes in deep subseafloor sedimentary metagenomes.</title>
        <authorList>
            <person name="Kawai M."/>
            <person name="Futagami T."/>
            <person name="Toyoda A."/>
            <person name="Takaki Y."/>
            <person name="Nishi S."/>
            <person name="Hori S."/>
            <person name="Arai W."/>
            <person name="Tsubouchi T."/>
            <person name="Morono Y."/>
            <person name="Uchiyama I."/>
            <person name="Ito T."/>
            <person name="Fujiyama A."/>
            <person name="Inagaki F."/>
            <person name="Takami H."/>
        </authorList>
    </citation>
    <scope>NUCLEOTIDE SEQUENCE</scope>
    <source>
        <strain evidence="2">Expedition CK06-06</strain>
    </source>
</reference>
<evidence type="ECO:0000313" key="2">
    <source>
        <dbReference type="EMBL" id="GAI22536.1"/>
    </source>
</evidence>
<dbReference type="EMBL" id="BARV01020011">
    <property type="protein sequence ID" value="GAI22536.1"/>
    <property type="molecule type" value="Genomic_DNA"/>
</dbReference>
<feature type="transmembrane region" description="Helical" evidence="1">
    <location>
        <begin position="15"/>
        <end position="37"/>
    </location>
</feature>
<evidence type="ECO:0000256" key="1">
    <source>
        <dbReference type="SAM" id="Phobius"/>
    </source>
</evidence>
<gene>
    <name evidence="2" type="ORF">S06H3_33517</name>
</gene>
<name>X1MX18_9ZZZZ</name>
<organism evidence="2">
    <name type="scientific">marine sediment metagenome</name>
    <dbReference type="NCBI Taxonomy" id="412755"/>
    <lineage>
        <taxon>unclassified sequences</taxon>
        <taxon>metagenomes</taxon>
        <taxon>ecological metagenomes</taxon>
    </lineage>
</organism>
<comment type="caution">
    <text evidence="2">The sequence shown here is derived from an EMBL/GenBank/DDBJ whole genome shotgun (WGS) entry which is preliminary data.</text>
</comment>
<dbReference type="AlphaFoldDB" id="X1MX18"/>
<proteinExistence type="predicted"/>
<keyword evidence="1" id="KW-0472">Membrane</keyword>
<evidence type="ECO:0008006" key="3">
    <source>
        <dbReference type="Google" id="ProtNLM"/>
    </source>
</evidence>
<keyword evidence="1" id="KW-1133">Transmembrane helix</keyword>